<evidence type="ECO:0000313" key="3">
    <source>
        <dbReference type="EMBL" id="EUA90366.1"/>
    </source>
</evidence>
<dbReference type="Pfam" id="PF07859">
    <property type="entry name" value="Abhydrolase_3"/>
    <property type="match status" value="1"/>
</dbReference>
<keyword evidence="4" id="KW-1185">Reference proteome</keyword>
<evidence type="ECO:0000313" key="4">
    <source>
        <dbReference type="Proteomes" id="UP000020681"/>
    </source>
</evidence>
<dbReference type="PANTHER" id="PTHR48081">
    <property type="entry name" value="AB HYDROLASE SUPERFAMILY PROTEIN C4A8.06C"/>
    <property type="match status" value="1"/>
</dbReference>
<dbReference type="InterPro" id="IPR050300">
    <property type="entry name" value="GDXG_lipolytic_enzyme"/>
</dbReference>
<accession>A0ABN0R039</accession>
<dbReference type="GO" id="GO:0016787">
    <property type="term" value="F:hydrolase activity"/>
    <property type="evidence" value="ECO:0007669"/>
    <property type="project" value="UniProtKB-KW"/>
</dbReference>
<dbReference type="InterPro" id="IPR029058">
    <property type="entry name" value="AB_hydrolase_fold"/>
</dbReference>
<reference evidence="3 4" key="1">
    <citation type="submission" date="2014-01" db="EMBL/GenBank/DDBJ databases">
        <authorList>
            <person name="Dobos K."/>
            <person name="Lenaerts A."/>
            <person name="Ordway D."/>
            <person name="DeGroote M.A."/>
            <person name="Parker T."/>
            <person name="Sizemore C."/>
            <person name="Tallon L.J."/>
            <person name="Sadzewicz L.K."/>
            <person name="Sengamalay N."/>
            <person name="Fraser C.M."/>
            <person name="Hine E."/>
            <person name="Shefchek K.A."/>
            <person name="Das S.P."/>
            <person name="Tettelin H."/>
        </authorList>
    </citation>
    <scope>NUCLEOTIDE SEQUENCE [LARGE SCALE GENOMIC DNA]</scope>
    <source>
        <strain evidence="3 4">Harvey</strain>
    </source>
</reference>
<protein>
    <submittedName>
        <fullName evidence="3">Alpha/beta hydrolase fold family protein</fullName>
    </submittedName>
</protein>
<dbReference type="PANTHER" id="PTHR48081:SF8">
    <property type="entry name" value="ALPHA_BETA HYDROLASE FOLD-3 DOMAIN-CONTAINING PROTEIN-RELATED"/>
    <property type="match status" value="1"/>
</dbReference>
<comment type="caution">
    <text evidence="3">The sequence shown here is derived from an EMBL/GenBank/DDBJ whole genome shotgun (WGS) entry which is preliminary data.</text>
</comment>
<dbReference type="Proteomes" id="UP000020681">
    <property type="component" value="Unassembled WGS sequence"/>
</dbReference>
<feature type="domain" description="Alpha/beta hydrolase fold-3" evidence="2">
    <location>
        <begin position="2"/>
        <end position="83"/>
    </location>
</feature>
<evidence type="ECO:0000259" key="2">
    <source>
        <dbReference type="Pfam" id="PF07859"/>
    </source>
</evidence>
<proteinExistence type="predicted"/>
<gene>
    <name evidence="3" type="ORF">I551_3136</name>
</gene>
<organism evidence="3 4">
    <name type="scientific">Mycobacterium ulcerans str. Harvey</name>
    <dbReference type="NCBI Taxonomy" id="1299332"/>
    <lineage>
        <taxon>Bacteria</taxon>
        <taxon>Bacillati</taxon>
        <taxon>Actinomycetota</taxon>
        <taxon>Actinomycetes</taxon>
        <taxon>Mycobacteriales</taxon>
        <taxon>Mycobacteriaceae</taxon>
        <taxon>Mycobacterium</taxon>
        <taxon>Mycobacterium ulcerans group</taxon>
    </lineage>
</organism>
<sequence>MLVFYHGGGWALGDLDTHDAVCRLTCRDAGIHVLAIDYRLSPEHRAPAAIDDAFAAFEWAHAHAAELGALPGRVAVGGDSAGATWRPW</sequence>
<keyword evidence="1 3" id="KW-0378">Hydrolase</keyword>
<name>A0ABN0R039_MYCUL</name>
<dbReference type="EMBL" id="JAOL01000105">
    <property type="protein sequence ID" value="EUA90366.1"/>
    <property type="molecule type" value="Genomic_DNA"/>
</dbReference>
<dbReference type="InterPro" id="IPR013094">
    <property type="entry name" value="AB_hydrolase_3"/>
</dbReference>
<dbReference type="Gene3D" id="3.40.50.1820">
    <property type="entry name" value="alpha/beta hydrolase"/>
    <property type="match status" value="1"/>
</dbReference>
<dbReference type="SUPFAM" id="SSF53474">
    <property type="entry name" value="alpha/beta-Hydrolases"/>
    <property type="match status" value="1"/>
</dbReference>
<evidence type="ECO:0000256" key="1">
    <source>
        <dbReference type="ARBA" id="ARBA00022801"/>
    </source>
</evidence>